<accession>A0ABS9VAT3</accession>
<comment type="caution">
    <text evidence="1">The sequence shown here is derived from an EMBL/GenBank/DDBJ whole genome shotgun (WGS) entry which is preliminary data.</text>
</comment>
<evidence type="ECO:0000313" key="2">
    <source>
        <dbReference type="Proteomes" id="UP001165430"/>
    </source>
</evidence>
<name>A0ABS9VAT3_9BACT</name>
<protein>
    <recommendedName>
        <fullName evidence="3">Lipoprotein</fullName>
    </recommendedName>
</protein>
<evidence type="ECO:0008006" key="3">
    <source>
        <dbReference type="Google" id="ProtNLM"/>
    </source>
</evidence>
<organism evidence="1 2">
    <name type="scientific">Belliella alkalica</name>
    <dbReference type="NCBI Taxonomy" id="1730871"/>
    <lineage>
        <taxon>Bacteria</taxon>
        <taxon>Pseudomonadati</taxon>
        <taxon>Bacteroidota</taxon>
        <taxon>Cytophagia</taxon>
        <taxon>Cytophagales</taxon>
        <taxon>Cyclobacteriaceae</taxon>
        <taxon>Belliella</taxon>
    </lineage>
</organism>
<proteinExistence type="predicted"/>
<gene>
    <name evidence="1" type="ORF">MM213_06750</name>
</gene>
<evidence type="ECO:0000313" key="1">
    <source>
        <dbReference type="EMBL" id="MCH7413175.1"/>
    </source>
</evidence>
<dbReference type="EMBL" id="JAKZGO010000004">
    <property type="protein sequence ID" value="MCH7413175.1"/>
    <property type="molecule type" value="Genomic_DNA"/>
</dbReference>
<keyword evidence="2" id="KW-1185">Reference proteome</keyword>
<sequence length="119" mass="13660">MINISCGENNTHSVFNKLNISDDSYNLILTTNIDCSSCIDQIIFGKRDSKPYYGVVFSHSQKSNLEDFSYAVDTKDWVSWHLISDKELFLAILDFSENRQTPLLFEIEDNGIKTVRSLK</sequence>
<reference evidence="1" key="1">
    <citation type="submission" date="2022-03" db="EMBL/GenBank/DDBJ databases">
        <title>De novo assembled genomes of Belliella spp. (Cyclobacteriaceae) strains.</title>
        <authorList>
            <person name="Szabo A."/>
            <person name="Korponai K."/>
            <person name="Felfoldi T."/>
        </authorList>
    </citation>
    <scope>NUCLEOTIDE SEQUENCE</scope>
    <source>
        <strain evidence="1">DSM 111903</strain>
    </source>
</reference>
<dbReference type="RefSeq" id="WP_241410726.1">
    <property type="nucleotide sequence ID" value="NZ_JAKZGO010000004.1"/>
</dbReference>
<dbReference type="Proteomes" id="UP001165430">
    <property type="component" value="Unassembled WGS sequence"/>
</dbReference>